<dbReference type="SMART" id="SM00862">
    <property type="entry name" value="Trans_reg_C"/>
    <property type="match status" value="1"/>
</dbReference>
<dbReference type="PROSITE" id="PS51755">
    <property type="entry name" value="OMPR_PHOB"/>
    <property type="match status" value="1"/>
</dbReference>
<reference evidence="12 13" key="1">
    <citation type="submission" date="2022-10" db="EMBL/GenBank/DDBJ databases">
        <title>Marinomonas transparenta sp. nov. and Marinomonas sargassi sp. nov., isolated from marine alga (Sargassum natans (L.) Gaillon).</title>
        <authorList>
            <person name="Wang Y."/>
        </authorList>
    </citation>
    <scope>NUCLEOTIDE SEQUENCE [LARGE SCALE GENOMIC DNA]</scope>
    <source>
        <strain evidence="12 13">C2222</strain>
    </source>
</reference>
<dbReference type="PANTHER" id="PTHR48111:SF39">
    <property type="entry name" value="TRANSCRIPTIONAL REGULATORY PROTEIN CPXR"/>
    <property type="match status" value="1"/>
</dbReference>
<evidence type="ECO:0000256" key="4">
    <source>
        <dbReference type="ARBA" id="ARBA00023012"/>
    </source>
</evidence>
<dbReference type="Gene3D" id="3.40.50.2300">
    <property type="match status" value="1"/>
</dbReference>
<dbReference type="InterPro" id="IPR036388">
    <property type="entry name" value="WH-like_DNA-bd_sf"/>
</dbReference>
<dbReference type="PROSITE" id="PS50110">
    <property type="entry name" value="RESPONSE_REGULATORY"/>
    <property type="match status" value="1"/>
</dbReference>
<keyword evidence="5" id="KW-0805">Transcription regulation</keyword>
<comment type="caution">
    <text evidence="12">The sequence shown here is derived from an EMBL/GenBank/DDBJ whole genome shotgun (WGS) entry which is preliminary data.</text>
</comment>
<feature type="modified residue" description="4-aspartylphosphate" evidence="8">
    <location>
        <position position="54"/>
    </location>
</feature>
<keyword evidence="13" id="KW-1185">Reference proteome</keyword>
<dbReference type="InterPro" id="IPR016032">
    <property type="entry name" value="Sig_transdc_resp-reg_C-effctor"/>
</dbReference>
<organism evidence="12 13">
    <name type="scientific">Marinomonas sargassi</name>
    <dbReference type="NCBI Taxonomy" id="2984494"/>
    <lineage>
        <taxon>Bacteria</taxon>
        <taxon>Pseudomonadati</taxon>
        <taxon>Pseudomonadota</taxon>
        <taxon>Gammaproteobacteria</taxon>
        <taxon>Oceanospirillales</taxon>
        <taxon>Oceanospirillaceae</taxon>
        <taxon>Marinomonas</taxon>
    </lineage>
</organism>
<evidence type="ECO:0000256" key="2">
    <source>
        <dbReference type="ARBA" id="ARBA00022490"/>
    </source>
</evidence>
<keyword evidence="4" id="KW-0902">Two-component regulatory system</keyword>
<dbReference type="InterPro" id="IPR001789">
    <property type="entry name" value="Sig_transdc_resp-reg_receiver"/>
</dbReference>
<keyword evidence="7" id="KW-0804">Transcription</keyword>
<evidence type="ECO:0000256" key="7">
    <source>
        <dbReference type="ARBA" id="ARBA00023163"/>
    </source>
</evidence>
<dbReference type="InterPro" id="IPR039420">
    <property type="entry name" value="WalR-like"/>
</dbReference>
<comment type="subcellular location">
    <subcellularLocation>
        <location evidence="1">Cytoplasm</location>
    </subcellularLocation>
</comment>
<evidence type="ECO:0000256" key="9">
    <source>
        <dbReference type="PROSITE-ProRule" id="PRU01091"/>
    </source>
</evidence>
<evidence type="ECO:0000256" key="5">
    <source>
        <dbReference type="ARBA" id="ARBA00023015"/>
    </source>
</evidence>
<evidence type="ECO:0000259" key="11">
    <source>
        <dbReference type="PROSITE" id="PS51755"/>
    </source>
</evidence>
<dbReference type="SMART" id="SM00448">
    <property type="entry name" value="REC"/>
    <property type="match status" value="1"/>
</dbReference>
<name>A0ABT2YV42_9GAMM</name>
<dbReference type="InterPro" id="IPR011006">
    <property type="entry name" value="CheY-like_superfamily"/>
</dbReference>
<feature type="DNA-binding region" description="OmpR/PhoB-type" evidence="9">
    <location>
        <begin position="128"/>
        <end position="228"/>
    </location>
</feature>
<evidence type="ECO:0000313" key="13">
    <source>
        <dbReference type="Proteomes" id="UP001209713"/>
    </source>
</evidence>
<proteinExistence type="predicted"/>
<dbReference type="Proteomes" id="UP001209713">
    <property type="component" value="Unassembled WGS sequence"/>
</dbReference>
<evidence type="ECO:0000313" key="12">
    <source>
        <dbReference type="EMBL" id="MCV2403748.1"/>
    </source>
</evidence>
<dbReference type="CDD" id="cd00383">
    <property type="entry name" value="trans_reg_C"/>
    <property type="match status" value="1"/>
</dbReference>
<dbReference type="SUPFAM" id="SSF46894">
    <property type="entry name" value="C-terminal effector domain of the bipartite response regulators"/>
    <property type="match status" value="1"/>
</dbReference>
<dbReference type="Pfam" id="PF00072">
    <property type="entry name" value="Response_reg"/>
    <property type="match status" value="1"/>
</dbReference>
<dbReference type="EMBL" id="JAOVZB010000006">
    <property type="protein sequence ID" value="MCV2403748.1"/>
    <property type="molecule type" value="Genomic_DNA"/>
</dbReference>
<feature type="domain" description="OmpR/PhoB-type" evidence="11">
    <location>
        <begin position="128"/>
        <end position="228"/>
    </location>
</feature>
<dbReference type="Gene3D" id="1.10.10.10">
    <property type="entry name" value="Winged helix-like DNA-binding domain superfamily/Winged helix DNA-binding domain"/>
    <property type="match status" value="1"/>
</dbReference>
<evidence type="ECO:0000256" key="1">
    <source>
        <dbReference type="ARBA" id="ARBA00004496"/>
    </source>
</evidence>
<sequence>MFNSRILIIEDDAFLGEKVSQLLESKGCFTEVYRDGEQGLLAALKSSFDLILLDIMLPSINGLKVLSLLRKERQTPVMMLTALGAEEDRIKGLSFGADDYLPKPFNFTEMSLRVDALLRRTLQNTPSKNVLTLEDDFLSLTRMDHQVTYQSHAIDLTPIQFKLLWLLVENKSSTLSKAYLSQSALGKPHNQYDRSLDMHISRIRKKLVSVGMPSEHITTVHGKGYCYR</sequence>
<keyword evidence="2" id="KW-0963">Cytoplasm</keyword>
<evidence type="ECO:0000256" key="3">
    <source>
        <dbReference type="ARBA" id="ARBA00022553"/>
    </source>
</evidence>
<feature type="domain" description="Response regulatory" evidence="10">
    <location>
        <begin position="5"/>
        <end position="118"/>
    </location>
</feature>
<dbReference type="RefSeq" id="WP_263531131.1">
    <property type="nucleotide sequence ID" value="NZ_JAOVZB010000006.1"/>
</dbReference>
<protein>
    <submittedName>
        <fullName evidence="12">Response regulator transcription factor</fullName>
    </submittedName>
</protein>
<keyword evidence="3 8" id="KW-0597">Phosphoprotein</keyword>
<dbReference type="InterPro" id="IPR001867">
    <property type="entry name" value="OmpR/PhoB-type_DNA-bd"/>
</dbReference>
<dbReference type="Gene3D" id="6.10.250.690">
    <property type="match status" value="1"/>
</dbReference>
<accession>A0ABT2YV42</accession>
<dbReference type="PANTHER" id="PTHR48111">
    <property type="entry name" value="REGULATOR OF RPOS"/>
    <property type="match status" value="1"/>
</dbReference>
<keyword evidence="6 9" id="KW-0238">DNA-binding</keyword>
<evidence type="ECO:0000259" key="10">
    <source>
        <dbReference type="PROSITE" id="PS50110"/>
    </source>
</evidence>
<evidence type="ECO:0000256" key="6">
    <source>
        <dbReference type="ARBA" id="ARBA00023125"/>
    </source>
</evidence>
<dbReference type="Pfam" id="PF00486">
    <property type="entry name" value="Trans_reg_C"/>
    <property type="match status" value="1"/>
</dbReference>
<evidence type="ECO:0000256" key="8">
    <source>
        <dbReference type="PROSITE-ProRule" id="PRU00169"/>
    </source>
</evidence>
<dbReference type="SUPFAM" id="SSF52172">
    <property type="entry name" value="CheY-like"/>
    <property type="match status" value="1"/>
</dbReference>
<gene>
    <name evidence="12" type="ORF">OFY17_12815</name>
</gene>